<proteinExistence type="inferred from homology"/>
<dbReference type="PANTHER" id="PTHR31885:SF6">
    <property type="entry name" value="GH04784P"/>
    <property type="match status" value="1"/>
</dbReference>
<protein>
    <submittedName>
        <fullName evidence="7">Putative membrane protein YhhN</fullName>
    </submittedName>
</protein>
<feature type="transmembrane region" description="Helical" evidence="6">
    <location>
        <begin position="126"/>
        <end position="146"/>
    </location>
</feature>
<sequence>MRWLIFALCSALLFIYGLAIDSTELRLLTKGLPVLALIFWLRSAPEGPYRRWISLGLLFSLAGDILLDWPADLFVFGLGAFLIGHLCYLVAYLGDSRRFAPLALLLALAAGGGMFAVLASRPLGPLLIPVAFYALTISAMLWRALARVGEPDIARRSAWLAAVGAVLFVISDSLIGINRFVAPFDAARYAIIVTYWLGQFGIAASAFRRRG</sequence>
<feature type="transmembrane region" description="Helical" evidence="6">
    <location>
        <begin position="99"/>
        <end position="120"/>
    </location>
</feature>
<gene>
    <name evidence="7" type="ORF">HNP49_002139</name>
</gene>
<dbReference type="GO" id="GO:0016787">
    <property type="term" value="F:hydrolase activity"/>
    <property type="evidence" value="ECO:0007669"/>
    <property type="project" value="TreeGrafter"/>
</dbReference>
<dbReference type="EMBL" id="JACHLL010000003">
    <property type="protein sequence ID" value="MBB6341971.1"/>
    <property type="molecule type" value="Genomic_DNA"/>
</dbReference>
<dbReference type="RefSeq" id="WP_184683118.1">
    <property type="nucleotide sequence ID" value="NZ_JACHLL010000003.1"/>
</dbReference>
<comment type="similarity">
    <text evidence="2">Belongs to the TMEM86 family.</text>
</comment>
<dbReference type="AlphaFoldDB" id="A0A7X0BTG5"/>
<feature type="transmembrane region" description="Helical" evidence="6">
    <location>
        <begin position="189"/>
        <end position="207"/>
    </location>
</feature>
<feature type="transmembrane region" description="Helical" evidence="6">
    <location>
        <begin position="158"/>
        <end position="177"/>
    </location>
</feature>
<dbReference type="GO" id="GO:0016020">
    <property type="term" value="C:membrane"/>
    <property type="evidence" value="ECO:0007669"/>
    <property type="project" value="UniProtKB-SubCell"/>
</dbReference>
<feature type="transmembrane region" description="Helical" evidence="6">
    <location>
        <begin position="73"/>
        <end position="92"/>
    </location>
</feature>
<evidence type="ECO:0000256" key="4">
    <source>
        <dbReference type="ARBA" id="ARBA00022989"/>
    </source>
</evidence>
<dbReference type="PANTHER" id="PTHR31885">
    <property type="entry name" value="GH04784P"/>
    <property type="match status" value="1"/>
</dbReference>
<keyword evidence="5 6" id="KW-0472">Membrane</keyword>
<comment type="caution">
    <text evidence="7">The sequence shown here is derived from an EMBL/GenBank/DDBJ whole genome shotgun (WGS) entry which is preliminary data.</text>
</comment>
<name>A0A7X0BTG5_9PSED</name>
<keyword evidence="3 6" id="KW-0812">Transmembrane</keyword>
<comment type="subcellular location">
    <subcellularLocation>
        <location evidence="1">Membrane</location>
        <topology evidence="1">Multi-pass membrane protein</topology>
    </subcellularLocation>
</comment>
<dbReference type="Pfam" id="PF07947">
    <property type="entry name" value="YhhN"/>
    <property type="match status" value="1"/>
</dbReference>
<dbReference type="InterPro" id="IPR012506">
    <property type="entry name" value="TMEM86B-like"/>
</dbReference>
<keyword evidence="8" id="KW-1185">Reference proteome</keyword>
<organism evidence="7 8">
    <name type="scientific">Pseudomonas fluvialis</name>
    <dbReference type="NCBI Taxonomy" id="1793966"/>
    <lineage>
        <taxon>Bacteria</taxon>
        <taxon>Pseudomonadati</taxon>
        <taxon>Pseudomonadota</taxon>
        <taxon>Gammaproteobacteria</taxon>
        <taxon>Pseudomonadales</taxon>
        <taxon>Pseudomonadaceae</taxon>
        <taxon>Pseudomonas</taxon>
    </lineage>
</organism>
<evidence type="ECO:0000313" key="7">
    <source>
        <dbReference type="EMBL" id="MBB6341971.1"/>
    </source>
</evidence>
<accession>A0A7X0BTG5</accession>
<evidence type="ECO:0000256" key="1">
    <source>
        <dbReference type="ARBA" id="ARBA00004141"/>
    </source>
</evidence>
<keyword evidence="4 6" id="KW-1133">Transmembrane helix</keyword>
<evidence type="ECO:0000313" key="8">
    <source>
        <dbReference type="Proteomes" id="UP000557193"/>
    </source>
</evidence>
<evidence type="ECO:0000256" key="3">
    <source>
        <dbReference type="ARBA" id="ARBA00022692"/>
    </source>
</evidence>
<dbReference type="Proteomes" id="UP000557193">
    <property type="component" value="Unassembled WGS sequence"/>
</dbReference>
<evidence type="ECO:0000256" key="5">
    <source>
        <dbReference type="ARBA" id="ARBA00023136"/>
    </source>
</evidence>
<evidence type="ECO:0000256" key="2">
    <source>
        <dbReference type="ARBA" id="ARBA00007375"/>
    </source>
</evidence>
<reference evidence="7 8" key="1">
    <citation type="submission" date="2020-08" db="EMBL/GenBank/DDBJ databases">
        <title>Functional genomics of gut bacteria from endangered species of beetles.</title>
        <authorList>
            <person name="Carlos-Shanley C."/>
        </authorList>
    </citation>
    <scope>NUCLEOTIDE SEQUENCE [LARGE SCALE GENOMIC DNA]</scope>
    <source>
        <strain evidence="7 8">S00202</strain>
    </source>
</reference>
<evidence type="ECO:0000256" key="6">
    <source>
        <dbReference type="SAM" id="Phobius"/>
    </source>
</evidence>